<keyword evidence="3" id="KW-1185">Reference proteome</keyword>
<protein>
    <submittedName>
        <fullName evidence="2">BQ5605_C023g09601 protein</fullName>
    </submittedName>
</protein>
<keyword evidence="1" id="KW-1133">Transmembrane helix</keyword>
<reference evidence="2 3" key="1">
    <citation type="submission" date="2016-11" db="EMBL/GenBank/DDBJ databases">
        <authorList>
            <person name="Jaros S."/>
            <person name="Januszkiewicz K."/>
            <person name="Wedrychowicz H."/>
        </authorList>
    </citation>
    <scope>NUCLEOTIDE SEQUENCE [LARGE SCALE GENOMIC DNA]</scope>
</reference>
<evidence type="ECO:0000313" key="2">
    <source>
        <dbReference type="EMBL" id="SGZ23574.1"/>
    </source>
</evidence>
<organism evidence="2 3">
    <name type="scientific">Microbotryum silenes-dioicae</name>
    <dbReference type="NCBI Taxonomy" id="796604"/>
    <lineage>
        <taxon>Eukaryota</taxon>
        <taxon>Fungi</taxon>
        <taxon>Dikarya</taxon>
        <taxon>Basidiomycota</taxon>
        <taxon>Pucciniomycotina</taxon>
        <taxon>Microbotryomycetes</taxon>
        <taxon>Microbotryales</taxon>
        <taxon>Microbotryaceae</taxon>
        <taxon>Microbotryum</taxon>
    </lineage>
</organism>
<dbReference type="Proteomes" id="UP000249464">
    <property type="component" value="Unassembled WGS sequence"/>
</dbReference>
<dbReference type="AlphaFoldDB" id="A0A2X0MPV0"/>
<evidence type="ECO:0000313" key="3">
    <source>
        <dbReference type="Proteomes" id="UP000249464"/>
    </source>
</evidence>
<sequence length="87" mass="9717">MQCTNNSPCTKAAPGEKRRKLAWRDWSVLASEGSLLLVFRQTTSRIQYSILAGSHFLPSLVSIVFGLDSIVFPYRSISSLIDRFAIP</sequence>
<accession>A0A2X0MPV0</accession>
<keyword evidence="1" id="KW-0472">Membrane</keyword>
<feature type="transmembrane region" description="Helical" evidence="1">
    <location>
        <begin position="46"/>
        <end position="67"/>
    </location>
</feature>
<name>A0A2X0MPV0_9BASI</name>
<keyword evidence="1" id="KW-0812">Transmembrane</keyword>
<evidence type="ECO:0000256" key="1">
    <source>
        <dbReference type="SAM" id="Phobius"/>
    </source>
</evidence>
<proteinExistence type="predicted"/>
<dbReference type="EMBL" id="FQNC01000085">
    <property type="protein sequence ID" value="SGZ23574.1"/>
    <property type="molecule type" value="Genomic_DNA"/>
</dbReference>
<gene>
    <name evidence="2" type="primary">BQ5605_C023g09601</name>
    <name evidence="2" type="ORF">BQ5605_C023G09601</name>
</gene>